<proteinExistence type="predicted"/>
<protein>
    <recommendedName>
        <fullName evidence="3">ABM domain-containing protein</fullName>
    </recommendedName>
</protein>
<reference evidence="1 2" key="1">
    <citation type="journal article" date="2019" name="Int. J. Syst. Evol. Microbiol.">
        <title>The Global Catalogue of Microorganisms (GCM) 10K type strain sequencing project: providing services to taxonomists for standard genome sequencing and annotation.</title>
        <authorList>
            <consortium name="The Broad Institute Genomics Platform"/>
            <consortium name="The Broad Institute Genome Sequencing Center for Infectious Disease"/>
            <person name="Wu L."/>
            <person name="Ma J."/>
        </authorList>
    </citation>
    <scope>NUCLEOTIDE SEQUENCE [LARGE SCALE GENOMIC DNA]</scope>
    <source>
        <strain evidence="1 2">JCM 16026</strain>
    </source>
</reference>
<name>A0ABN3AQX1_9MICO</name>
<evidence type="ECO:0008006" key="3">
    <source>
        <dbReference type="Google" id="ProtNLM"/>
    </source>
</evidence>
<keyword evidence="2" id="KW-1185">Reference proteome</keyword>
<gene>
    <name evidence="1" type="ORF">GCM10009846_16420</name>
</gene>
<comment type="caution">
    <text evidence="1">The sequence shown here is derived from an EMBL/GenBank/DDBJ whole genome shotgun (WGS) entry which is preliminary data.</text>
</comment>
<accession>A0ABN3AQX1</accession>
<organism evidence="1 2">
    <name type="scientific">Agrococcus versicolor</name>
    <dbReference type="NCBI Taxonomy" id="501482"/>
    <lineage>
        <taxon>Bacteria</taxon>
        <taxon>Bacillati</taxon>
        <taxon>Actinomycetota</taxon>
        <taxon>Actinomycetes</taxon>
        <taxon>Micrococcales</taxon>
        <taxon>Microbacteriaceae</taxon>
        <taxon>Agrococcus</taxon>
    </lineage>
</organism>
<evidence type="ECO:0000313" key="1">
    <source>
        <dbReference type="EMBL" id="GAA2173651.1"/>
    </source>
</evidence>
<sequence length="105" mass="11789">MRYPSGSIVREAVLLVESVRVTEYLRHMRRTSYDDYMALDGNLGTTIMTRELGDGRSIVRVQSCWRDEAAIRAFAGAGLAVALTYPDDDEYLLEPPASPTHWVVP</sequence>
<dbReference type="Proteomes" id="UP001501599">
    <property type="component" value="Unassembled WGS sequence"/>
</dbReference>
<evidence type="ECO:0000313" key="2">
    <source>
        <dbReference type="Proteomes" id="UP001501599"/>
    </source>
</evidence>
<dbReference type="RefSeq" id="WP_344342576.1">
    <property type="nucleotide sequence ID" value="NZ_BAAAQT010000006.1"/>
</dbReference>
<dbReference type="EMBL" id="BAAAQT010000006">
    <property type="protein sequence ID" value="GAA2173651.1"/>
    <property type="molecule type" value="Genomic_DNA"/>
</dbReference>